<dbReference type="EMBL" id="VSSQ01066831">
    <property type="protein sequence ID" value="MPN19298.1"/>
    <property type="molecule type" value="Genomic_DNA"/>
</dbReference>
<evidence type="ECO:0000256" key="4">
    <source>
        <dbReference type="ARBA" id="ARBA00022801"/>
    </source>
</evidence>
<dbReference type="InterPro" id="IPR023430">
    <property type="entry name" value="Pept_HybD-like_dom_sf"/>
</dbReference>
<gene>
    <name evidence="5" type="ORF">SDC9_166665</name>
</gene>
<name>A0A645FXN7_9ZZZZ</name>
<dbReference type="CDD" id="cd00518">
    <property type="entry name" value="H2MP"/>
    <property type="match status" value="1"/>
</dbReference>
<dbReference type="GO" id="GO:0008047">
    <property type="term" value="F:enzyme activator activity"/>
    <property type="evidence" value="ECO:0007669"/>
    <property type="project" value="InterPro"/>
</dbReference>
<evidence type="ECO:0000256" key="2">
    <source>
        <dbReference type="ARBA" id="ARBA00022670"/>
    </source>
</evidence>
<dbReference type="InterPro" id="IPR000671">
    <property type="entry name" value="Peptidase_A31"/>
</dbReference>
<sequence>MSISRSNEILVVGLGSPIMKDDAVGLRVSQNIEDMRLDNVDAQQEAIGGLDILPVISGYKMAIIVDAIMSQDYGPGSVIIFDPEDFESTVADVPAHDVNLATAMKIGRELHPETMPDTVRFVAIEVEDIQTMSETMSPSVEAAVQSAVDAVLHLISEYQKSK</sequence>
<protein>
    <recommendedName>
        <fullName evidence="6">Hydrogenase 2 maturation protease</fullName>
    </recommendedName>
</protein>
<proteinExistence type="inferred from homology"/>
<keyword evidence="3" id="KW-0064">Aspartyl protease</keyword>
<organism evidence="5">
    <name type="scientific">bioreactor metagenome</name>
    <dbReference type="NCBI Taxonomy" id="1076179"/>
    <lineage>
        <taxon>unclassified sequences</taxon>
        <taxon>metagenomes</taxon>
        <taxon>ecological metagenomes</taxon>
    </lineage>
</organism>
<reference evidence="5" key="1">
    <citation type="submission" date="2019-08" db="EMBL/GenBank/DDBJ databases">
        <authorList>
            <person name="Kucharzyk K."/>
            <person name="Murdoch R.W."/>
            <person name="Higgins S."/>
            <person name="Loffler F."/>
        </authorList>
    </citation>
    <scope>NUCLEOTIDE SEQUENCE</scope>
</reference>
<dbReference type="SUPFAM" id="SSF53163">
    <property type="entry name" value="HybD-like"/>
    <property type="match status" value="1"/>
</dbReference>
<dbReference type="Gene3D" id="3.40.50.1450">
    <property type="entry name" value="HybD-like"/>
    <property type="match status" value="1"/>
</dbReference>
<evidence type="ECO:0008006" key="6">
    <source>
        <dbReference type="Google" id="ProtNLM"/>
    </source>
</evidence>
<comment type="caution">
    <text evidence="5">The sequence shown here is derived from an EMBL/GenBank/DDBJ whole genome shotgun (WGS) entry which is preliminary data.</text>
</comment>
<dbReference type="AlphaFoldDB" id="A0A645FXN7"/>
<dbReference type="PANTHER" id="PTHR30302:SF1">
    <property type="entry name" value="HYDROGENASE 2 MATURATION PROTEASE"/>
    <property type="match status" value="1"/>
</dbReference>
<keyword evidence="2" id="KW-0645">Protease</keyword>
<dbReference type="GO" id="GO:0004190">
    <property type="term" value="F:aspartic-type endopeptidase activity"/>
    <property type="evidence" value="ECO:0007669"/>
    <property type="project" value="UniProtKB-KW"/>
</dbReference>
<dbReference type="GO" id="GO:0016485">
    <property type="term" value="P:protein processing"/>
    <property type="evidence" value="ECO:0007669"/>
    <property type="project" value="TreeGrafter"/>
</dbReference>
<dbReference type="NCBIfam" id="TIGR00072">
    <property type="entry name" value="hydrog_prot"/>
    <property type="match status" value="1"/>
</dbReference>
<comment type="similarity">
    <text evidence="1">Belongs to the peptidase A31 family.</text>
</comment>
<dbReference type="PANTHER" id="PTHR30302">
    <property type="entry name" value="HYDROGENASE 1 MATURATION PROTEASE"/>
    <property type="match status" value="1"/>
</dbReference>
<evidence type="ECO:0000256" key="1">
    <source>
        <dbReference type="ARBA" id="ARBA00006814"/>
    </source>
</evidence>
<evidence type="ECO:0000313" key="5">
    <source>
        <dbReference type="EMBL" id="MPN19298.1"/>
    </source>
</evidence>
<evidence type="ECO:0000256" key="3">
    <source>
        <dbReference type="ARBA" id="ARBA00022750"/>
    </source>
</evidence>
<dbReference type="Pfam" id="PF01750">
    <property type="entry name" value="HycI"/>
    <property type="match status" value="1"/>
</dbReference>
<accession>A0A645FXN7</accession>
<keyword evidence="4" id="KW-0378">Hydrolase</keyword>